<evidence type="ECO:0000256" key="2">
    <source>
        <dbReference type="SAM" id="Phobius"/>
    </source>
</evidence>
<feature type="region of interest" description="Disordered" evidence="1">
    <location>
        <begin position="235"/>
        <end position="255"/>
    </location>
</feature>
<organism evidence="3 4">
    <name type="scientific">Undibacterium umbellatum</name>
    <dbReference type="NCBI Taxonomy" id="2762300"/>
    <lineage>
        <taxon>Bacteria</taxon>
        <taxon>Pseudomonadati</taxon>
        <taxon>Pseudomonadota</taxon>
        <taxon>Betaproteobacteria</taxon>
        <taxon>Burkholderiales</taxon>
        <taxon>Oxalobacteraceae</taxon>
        <taxon>Undibacterium</taxon>
    </lineage>
</organism>
<reference evidence="3 4" key="1">
    <citation type="submission" date="2020-08" db="EMBL/GenBank/DDBJ databases">
        <title>Novel species isolated from subtropical streams in China.</title>
        <authorList>
            <person name="Lu H."/>
        </authorList>
    </citation>
    <scope>NUCLEOTIDE SEQUENCE [LARGE SCALE GENOMIC DNA]</scope>
    <source>
        <strain evidence="3 4">NL8W</strain>
    </source>
</reference>
<evidence type="ECO:0000313" key="4">
    <source>
        <dbReference type="Proteomes" id="UP000646911"/>
    </source>
</evidence>
<evidence type="ECO:0000313" key="3">
    <source>
        <dbReference type="EMBL" id="MBC3906181.1"/>
    </source>
</evidence>
<dbReference type="RefSeq" id="WP_186951421.1">
    <property type="nucleotide sequence ID" value="NZ_JACOFX010000001.1"/>
</dbReference>
<protein>
    <submittedName>
        <fullName evidence="3">Uncharacterized protein</fullName>
    </submittedName>
</protein>
<accession>A0ABR6Z4E2</accession>
<feature type="transmembrane region" description="Helical" evidence="2">
    <location>
        <begin position="12"/>
        <end position="33"/>
    </location>
</feature>
<proteinExistence type="predicted"/>
<keyword evidence="2" id="KW-0472">Membrane</keyword>
<feature type="transmembrane region" description="Helical" evidence="2">
    <location>
        <begin position="200"/>
        <end position="222"/>
    </location>
</feature>
<gene>
    <name evidence="3" type="ORF">H8L47_01235</name>
</gene>
<dbReference type="Proteomes" id="UP000646911">
    <property type="component" value="Unassembled WGS sequence"/>
</dbReference>
<dbReference type="EMBL" id="JACOFX010000001">
    <property type="protein sequence ID" value="MBC3906181.1"/>
    <property type="molecule type" value="Genomic_DNA"/>
</dbReference>
<evidence type="ECO:0000256" key="1">
    <source>
        <dbReference type="SAM" id="MobiDB-lite"/>
    </source>
</evidence>
<sequence length="255" mass="28306">MAIQLPIQLAPGLATVVAALLASVLTFAGLVLAKEQKISEFRQAWIDGLRVDLSILFSSIRSMCRAMEEKSPGMFLLANGVGFDQESILELRRGTSEAYYKVLLRLNVLENKHLELLKLIDDALRKCNEIAPSLEEIQSVEEAKNGTATNLSIIEISIGAKIKTKVKIALDTLDESSKYSTQILKSEWARVKKGEKNFQIALYGVPALFIFVAFLFFAMFSFEWVKFYDPQNPSTISQPSAPKNQTATAQKSAKP</sequence>
<keyword evidence="4" id="KW-1185">Reference proteome</keyword>
<comment type="caution">
    <text evidence="3">The sequence shown here is derived from an EMBL/GenBank/DDBJ whole genome shotgun (WGS) entry which is preliminary data.</text>
</comment>
<keyword evidence="2" id="KW-0812">Transmembrane</keyword>
<name>A0ABR6Z4E2_9BURK</name>
<keyword evidence="2" id="KW-1133">Transmembrane helix</keyword>